<feature type="compositionally biased region" description="Acidic residues" evidence="1">
    <location>
        <begin position="40"/>
        <end position="58"/>
    </location>
</feature>
<organism evidence="2 3">
    <name type="scientific">Diabrotica balteata</name>
    <name type="common">Banded cucumber beetle</name>
    <dbReference type="NCBI Taxonomy" id="107213"/>
    <lineage>
        <taxon>Eukaryota</taxon>
        <taxon>Metazoa</taxon>
        <taxon>Ecdysozoa</taxon>
        <taxon>Arthropoda</taxon>
        <taxon>Hexapoda</taxon>
        <taxon>Insecta</taxon>
        <taxon>Pterygota</taxon>
        <taxon>Neoptera</taxon>
        <taxon>Endopterygota</taxon>
        <taxon>Coleoptera</taxon>
        <taxon>Polyphaga</taxon>
        <taxon>Cucujiformia</taxon>
        <taxon>Chrysomeloidea</taxon>
        <taxon>Chrysomelidae</taxon>
        <taxon>Galerucinae</taxon>
        <taxon>Diabroticina</taxon>
        <taxon>Diabroticites</taxon>
        <taxon>Diabrotica</taxon>
    </lineage>
</organism>
<protein>
    <submittedName>
        <fullName evidence="2">Uncharacterized protein</fullName>
    </submittedName>
</protein>
<accession>A0A9N9T2L3</accession>
<proteinExistence type="predicted"/>
<gene>
    <name evidence="2" type="ORF">DIABBA_LOCUS7805</name>
</gene>
<evidence type="ECO:0000313" key="3">
    <source>
        <dbReference type="Proteomes" id="UP001153709"/>
    </source>
</evidence>
<dbReference type="EMBL" id="OU898280">
    <property type="protein sequence ID" value="CAG9834508.1"/>
    <property type="molecule type" value="Genomic_DNA"/>
</dbReference>
<keyword evidence="3" id="KW-1185">Reference proteome</keyword>
<reference evidence="2" key="1">
    <citation type="submission" date="2022-01" db="EMBL/GenBank/DDBJ databases">
        <authorList>
            <person name="King R."/>
        </authorList>
    </citation>
    <scope>NUCLEOTIDE SEQUENCE</scope>
</reference>
<dbReference type="AlphaFoldDB" id="A0A9N9T2L3"/>
<feature type="compositionally biased region" description="Basic and acidic residues" evidence="1">
    <location>
        <begin position="59"/>
        <end position="74"/>
    </location>
</feature>
<name>A0A9N9T2L3_DIABA</name>
<sequence>MLNFLILIAAYQILNLNYKNEKHDMVVRICSILNTFMNNDETEDDEEEDNVSDIDEEDERQKEQKRQLEDKKEN</sequence>
<evidence type="ECO:0000256" key="1">
    <source>
        <dbReference type="SAM" id="MobiDB-lite"/>
    </source>
</evidence>
<evidence type="ECO:0000313" key="2">
    <source>
        <dbReference type="EMBL" id="CAG9834508.1"/>
    </source>
</evidence>
<feature type="region of interest" description="Disordered" evidence="1">
    <location>
        <begin position="38"/>
        <end position="74"/>
    </location>
</feature>
<dbReference type="Proteomes" id="UP001153709">
    <property type="component" value="Chromosome 5"/>
</dbReference>